<proteinExistence type="predicted"/>
<sequence>MNNIFDYATSELSQDAFLCYLFNFASNEYEEDDQYLNKCAVEMLRKIISSKYSKEKKDEKITVTQLKKQYKNIDVYIQINDKYHIILEDKTYTSQHSNQIERYKDLIENEGKANIITVYYKIIGQAHPEDVNIHITRKDMLDIMAPYIDKTDNTIFSNYYYFLNELEERVQKFETLPIDKWSGDQYRGFFDYLTDDENNADGLRLDRGYGWGYVPNPRGGFHGLWWYFSTPEELEKTGLENYNVNDLYLQIEDNTIVIKIVSGDKINDLKWNIYNYLTESNLVPGLEKKRFHNGKVMSIGYIEYDENDYQDKIKLMENALDEIRNGSYTVKV</sequence>
<dbReference type="Pfam" id="PF14281">
    <property type="entry name" value="PDDEXK_4"/>
    <property type="match status" value="1"/>
</dbReference>
<evidence type="ECO:0000313" key="1">
    <source>
        <dbReference type="EMBL" id="SFC66940.1"/>
    </source>
</evidence>
<dbReference type="InterPro" id="IPR029470">
    <property type="entry name" value="PDDEXK_4"/>
</dbReference>
<dbReference type="Proteomes" id="UP000199612">
    <property type="component" value="Unassembled WGS sequence"/>
</dbReference>
<protein>
    <submittedName>
        <fullName evidence="1">PD-(D/E)XK nuclease superfamily protein</fullName>
    </submittedName>
</protein>
<reference evidence="2" key="1">
    <citation type="submission" date="2016-10" db="EMBL/GenBank/DDBJ databases">
        <authorList>
            <person name="Varghese N."/>
            <person name="Submissions S."/>
        </authorList>
    </citation>
    <scope>NUCLEOTIDE SEQUENCE [LARGE SCALE GENOMIC DNA]</scope>
    <source>
        <strain evidence="2">DSM 23664</strain>
    </source>
</reference>
<gene>
    <name evidence="1" type="ORF">SAMN04488102_11719</name>
</gene>
<name>A0A1I1LBM9_9LACT</name>
<organism evidence="1 2">
    <name type="scientific">Alkalibacterium subtropicum</name>
    <dbReference type="NCBI Taxonomy" id="753702"/>
    <lineage>
        <taxon>Bacteria</taxon>
        <taxon>Bacillati</taxon>
        <taxon>Bacillota</taxon>
        <taxon>Bacilli</taxon>
        <taxon>Lactobacillales</taxon>
        <taxon>Carnobacteriaceae</taxon>
        <taxon>Alkalibacterium</taxon>
    </lineage>
</organism>
<dbReference type="AlphaFoldDB" id="A0A1I1LBM9"/>
<dbReference type="OrthoDB" id="6796607at2"/>
<keyword evidence="2" id="KW-1185">Reference proteome</keyword>
<dbReference type="STRING" id="753702.SAMN04488102_11719"/>
<dbReference type="RefSeq" id="WP_091531477.1">
    <property type="nucleotide sequence ID" value="NZ_FOLT01000017.1"/>
</dbReference>
<dbReference type="EMBL" id="FOLT01000017">
    <property type="protein sequence ID" value="SFC66940.1"/>
    <property type="molecule type" value="Genomic_DNA"/>
</dbReference>
<accession>A0A1I1LBM9</accession>
<evidence type="ECO:0000313" key="2">
    <source>
        <dbReference type="Proteomes" id="UP000199612"/>
    </source>
</evidence>